<name>A0A6J5PBR5_9CAUD</name>
<protein>
    <submittedName>
        <fullName evidence="1">Uncharacterized protein</fullName>
    </submittedName>
</protein>
<evidence type="ECO:0000313" key="2">
    <source>
        <dbReference type="EMBL" id="CAB4195447.1"/>
    </source>
</evidence>
<sequence length="66" mass="7644">MRKSKRMKLEILGSICRLCGTPLTKENRGTFLRLSESILMAIDCSICEQDQQVDKIFEDLEERLLP</sequence>
<gene>
    <name evidence="2" type="ORF">UFOVP1291_15</name>
    <name evidence="1" type="ORF">UFOVP892_11</name>
</gene>
<organism evidence="1">
    <name type="scientific">uncultured Caudovirales phage</name>
    <dbReference type="NCBI Taxonomy" id="2100421"/>
    <lineage>
        <taxon>Viruses</taxon>
        <taxon>Duplodnaviria</taxon>
        <taxon>Heunggongvirae</taxon>
        <taxon>Uroviricota</taxon>
        <taxon>Caudoviricetes</taxon>
        <taxon>Peduoviridae</taxon>
        <taxon>Maltschvirus</taxon>
        <taxon>Maltschvirus maltsch</taxon>
    </lineage>
</organism>
<dbReference type="EMBL" id="LR796830">
    <property type="protein sequence ID" value="CAB4168572.1"/>
    <property type="molecule type" value="Genomic_DNA"/>
</dbReference>
<dbReference type="EMBL" id="LR797235">
    <property type="protein sequence ID" value="CAB4195447.1"/>
    <property type="molecule type" value="Genomic_DNA"/>
</dbReference>
<accession>A0A6J5PBR5</accession>
<reference evidence="1" key="1">
    <citation type="submission" date="2020-05" db="EMBL/GenBank/DDBJ databases">
        <authorList>
            <person name="Chiriac C."/>
            <person name="Salcher M."/>
            <person name="Ghai R."/>
            <person name="Kavagutti S V."/>
        </authorList>
    </citation>
    <scope>NUCLEOTIDE SEQUENCE</scope>
</reference>
<evidence type="ECO:0000313" key="1">
    <source>
        <dbReference type="EMBL" id="CAB4168572.1"/>
    </source>
</evidence>
<proteinExistence type="predicted"/>